<feature type="non-terminal residue" evidence="6">
    <location>
        <position position="1"/>
    </location>
</feature>
<dbReference type="GO" id="GO:0006361">
    <property type="term" value="P:transcription initiation at RNA polymerase I promoter"/>
    <property type="evidence" value="ECO:0007669"/>
    <property type="project" value="EnsemblFungi"/>
</dbReference>
<dbReference type="Proteomes" id="UP000193642">
    <property type="component" value="Unassembled WGS sequence"/>
</dbReference>
<dbReference type="InterPro" id="IPR045113">
    <property type="entry name" value="Rpb7-like"/>
</dbReference>
<name>A0A1Y2CIX1_9FUNG</name>
<protein>
    <recommendedName>
        <fullName evidence="5">RPA43 OB domain-containing protein</fullName>
    </recommendedName>
</protein>
<gene>
    <name evidence="6" type="ORF">BCR33DRAFT_658574</name>
</gene>
<keyword evidence="2" id="KW-0240">DNA-directed RNA polymerase</keyword>
<dbReference type="InterPro" id="IPR036898">
    <property type="entry name" value="RNA_pol_Rpb7-like_N_sf"/>
</dbReference>
<evidence type="ECO:0000256" key="1">
    <source>
        <dbReference type="ARBA" id="ARBA00004123"/>
    </source>
</evidence>
<comment type="subcellular location">
    <subcellularLocation>
        <location evidence="1">Nucleus</location>
    </subcellularLocation>
</comment>
<evidence type="ECO:0000313" key="6">
    <source>
        <dbReference type="EMBL" id="ORY46969.1"/>
    </source>
</evidence>
<comment type="caution">
    <text evidence="6">The sequence shown here is derived from an EMBL/GenBank/DDBJ whole genome shotgun (WGS) entry which is preliminary data.</text>
</comment>
<reference evidence="6 7" key="1">
    <citation type="submission" date="2016-07" db="EMBL/GenBank/DDBJ databases">
        <title>Pervasive Adenine N6-methylation of Active Genes in Fungi.</title>
        <authorList>
            <consortium name="DOE Joint Genome Institute"/>
            <person name="Mondo S.J."/>
            <person name="Dannebaum R.O."/>
            <person name="Kuo R.C."/>
            <person name="Labutti K."/>
            <person name="Haridas S."/>
            <person name="Kuo A."/>
            <person name="Salamov A."/>
            <person name="Ahrendt S.R."/>
            <person name="Lipzen A."/>
            <person name="Sullivan W."/>
            <person name="Andreopoulos W.B."/>
            <person name="Clum A."/>
            <person name="Lindquist E."/>
            <person name="Daum C."/>
            <person name="Ramamoorthy G.K."/>
            <person name="Gryganskyi A."/>
            <person name="Culley D."/>
            <person name="Magnuson J.K."/>
            <person name="James T.Y."/>
            <person name="O'Malley M.A."/>
            <person name="Stajich J.E."/>
            <person name="Spatafora J.W."/>
            <person name="Visel A."/>
            <person name="Grigoriev I.V."/>
        </authorList>
    </citation>
    <scope>NUCLEOTIDE SEQUENCE [LARGE SCALE GENOMIC DNA]</scope>
    <source>
        <strain evidence="6 7">JEL800</strain>
    </source>
</reference>
<dbReference type="AlphaFoldDB" id="A0A1Y2CIX1"/>
<sequence>NMSLKTVNVRIYFHLPPCFIGDFHRGINEQLNSYLMRYIPELKGVPLSYSDVKIQEKVANVLYDSPNLHLHATVKFTLFAPREGTEIVGIVNKVSSDHIGLLVHGVFNASIAADQIRKKEFHFNHGAKAWRRVDEDGEAIPGQAIGAGSVVKFTIVGYVE</sequence>
<dbReference type="PANTHER" id="PTHR12709">
    <property type="entry name" value="DNA-DIRECTED RNA POLYMERASE II, III"/>
    <property type="match status" value="1"/>
</dbReference>
<dbReference type="Gene3D" id="3.30.1490.120">
    <property type="entry name" value="RNA polymerase Rpb7-like, N-terminal domain"/>
    <property type="match status" value="1"/>
</dbReference>
<organism evidence="6 7">
    <name type="scientific">Rhizoclosmatium globosum</name>
    <dbReference type="NCBI Taxonomy" id="329046"/>
    <lineage>
        <taxon>Eukaryota</taxon>
        <taxon>Fungi</taxon>
        <taxon>Fungi incertae sedis</taxon>
        <taxon>Chytridiomycota</taxon>
        <taxon>Chytridiomycota incertae sedis</taxon>
        <taxon>Chytridiomycetes</taxon>
        <taxon>Chytridiales</taxon>
        <taxon>Chytriomycetaceae</taxon>
        <taxon>Rhizoclosmatium</taxon>
    </lineage>
</organism>
<evidence type="ECO:0000256" key="4">
    <source>
        <dbReference type="ARBA" id="ARBA00023242"/>
    </source>
</evidence>
<dbReference type="GO" id="GO:0005736">
    <property type="term" value="C:RNA polymerase I complex"/>
    <property type="evidence" value="ECO:0007669"/>
    <property type="project" value="EnsemblFungi"/>
</dbReference>
<dbReference type="PANTHER" id="PTHR12709:SF5">
    <property type="entry name" value="DNA-DIRECTED RNA POLYMERASE I SUBUNIT RPA43"/>
    <property type="match status" value="1"/>
</dbReference>
<dbReference type="EMBL" id="MCGO01000015">
    <property type="protein sequence ID" value="ORY46969.1"/>
    <property type="molecule type" value="Genomic_DNA"/>
</dbReference>
<dbReference type="Gene3D" id="2.40.50.1060">
    <property type="match status" value="1"/>
</dbReference>
<proteinExistence type="predicted"/>
<feature type="domain" description="RPA43 OB" evidence="5">
    <location>
        <begin position="81"/>
        <end position="125"/>
    </location>
</feature>
<evidence type="ECO:0000313" key="7">
    <source>
        <dbReference type="Proteomes" id="UP000193642"/>
    </source>
</evidence>
<accession>A0A1Y2CIX1</accession>
<keyword evidence="3" id="KW-0804">Transcription</keyword>
<dbReference type="GO" id="GO:0006362">
    <property type="term" value="P:transcription elongation by RNA polymerase I"/>
    <property type="evidence" value="ECO:0007669"/>
    <property type="project" value="TreeGrafter"/>
</dbReference>
<evidence type="ECO:0000256" key="3">
    <source>
        <dbReference type="ARBA" id="ARBA00023163"/>
    </source>
</evidence>
<dbReference type="Pfam" id="PF17875">
    <property type="entry name" value="RPA43_OB"/>
    <property type="match status" value="1"/>
</dbReference>
<dbReference type="OrthoDB" id="10250504at2759"/>
<evidence type="ECO:0000256" key="2">
    <source>
        <dbReference type="ARBA" id="ARBA00022478"/>
    </source>
</evidence>
<keyword evidence="7" id="KW-1185">Reference proteome</keyword>
<dbReference type="InterPro" id="IPR041178">
    <property type="entry name" value="RPA43_OB"/>
</dbReference>
<keyword evidence="4" id="KW-0539">Nucleus</keyword>
<evidence type="ECO:0000259" key="5">
    <source>
        <dbReference type="Pfam" id="PF17875"/>
    </source>
</evidence>
<dbReference type="STRING" id="329046.A0A1Y2CIX1"/>